<evidence type="ECO:0000313" key="1">
    <source>
        <dbReference type="EMBL" id="KIK40781.1"/>
    </source>
</evidence>
<dbReference type="AlphaFoldDB" id="A0A0D0AG96"/>
<sequence length="64" mass="7165">MLMKQELQGVKAEVLVWLRPGMAIGTITLDYCLLDLLGGRWRFTQQLIPSSLCRSSPISGTSRE</sequence>
<evidence type="ECO:0000313" key="2">
    <source>
        <dbReference type="Proteomes" id="UP000054485"/>
    </source>
</evidence>
<dbReference type="Proteomes" id="UP000054485">
    <property type="component" value="Unassembled WGS sequence"/>
</dbReference>
<reference evidence="1 2" key="1">
    <citation type="submission" date="2014-04" db="EMBL/GenBank/DDBJ databases">
        <authorList>
            <consortium name="DOE Joint Genome Institute"/>
            <person name="Kuo A."/>
            <person name="Ruytinx J."/>
            <person name="Rineau F."/>
            <person name="Colpaert J."/>
            <person name="Kohler A."/>
            <person name="Nagy L.G."/>
            <person name="Floudas D."/>
            <person name="Copeland A."/>
            <person name="Barry K.W."/>
            <person name="Cichocki N."/>
            <person name="Veneault-Fourrey C."/>
            <person name="LaButti K."/>
            <person name="Lindquist E.A."/>
            <person name="Lipzen A."/>
            <person name="Lundell T."/>
            <person name="Morin E."/>
            <person name="Murat C."/>
            <person name="Sun H."/>
            <person name="Tunlid A."/>
            <person name="Henrissat B."/>
            <person name="Grigoriev I.V."/>
            <person name="Hibbett D.S."/>
            <person name="Martin F."/>
            <person name="Nordberg H.P."/>
            <person name="Cantor M.N."/>
            <person name="Hua S.X."/>
        </authorList>
    </citation>
    <scope>NUCLEOTIDE SEQUENCE [LARGE SCALE GENOMIC DNA]</scope>
    <source>
        <strain evidence="1 2">UH-Slu-Lm8-n1</strain>
    </source>
</reference>
<dbReference type="HOGENOM" id="CLU_2869133_0_0_1"/>
<protein>
    <submittedName>
        <fullName evidence="1">Uncharacterized protein</fullName>
    </submittedName>
</protein>
<name>A0A0D0AG96_9AGAM</name>
<accession>A0A0D0AG96</accession>
<keyword evidence="2" id="KW-1185">Reference proteome</keyword>
<reference evidence="2" key="2">
    <citation type="submission" date="2015-01" db="EMBL/GenBank/DDBJ databases">
        <title>Evolutionary Origins and Diversification of the Mycorrhizal Mutualists.</title>
        <authorList>
            <consortium name="DOE Joint Genome Institute"/>
            <consortium name="Mycorrhizal Genomics Consortium"/>
            <person name="Kohler A."/>
            <person name="Kuo A."/>
            <person name="Nagy L.G."/>
            <person name="Floudas D."/>
            <person name="Copeland A."/>
            <person name="Barry K.W."/>
            <person name="Cichocki N."/>
            <person name="Veneault-Fourrey C."/>
            <person name="LaButti K."/>
            <person name="Lindquist E.A."/>
            <person name="Lipzen A."/>
            <person name="Lundell T."/>
            <person name="Morin E."/>
            <person name="Murat C."/>
            <person name="Riley R."/>
            <person name="Ohm R."/>
            <person name="Sun H."/>
            <person name="Tunlid A."/>
            <person name="Henrissat B."/>
            <person name="Grigoriev I.V."/>
            <person name="Hibbett D.S."/>
            <person name="Martin F."/>
        </authorList>
    </citation>
    <scope>NUCLEOTIDE SEQUENCE [LARGE SCALE GENOMIC DNA]</scope>
    <source>
        <strain evidence="2">UH-Slu-Lm8-n1</strain>
    </source>
</reference>
<gene>
    <name evidence="1" type="ORF">CY34DRAFT_245511</name>
</gene>
<organism evidence="1 2">
    <name type="scientific">Suillus luteus UH-Slu-Lm8-n1</name>
    <dbReference type="NCBI Taxonomy" id="930992"/>
    <lineage>
        <taxon>Eukaryota</taxon>
        <taxon>Fungi</taxon>
        <taxon>Dikarya</taxon>
        <taxon>Basidiomycota</taxon>
        <taxon>Agaricomycotina</taxon>
        <taxon>Agaricomycetes</taxon>
        <taxon>Agaricomycetidae</taxon>
        <taxon>Boletales</taxon>
        <taxon>Suillineae</taxon>
        <taxon>Suillaceae</taxon>
        <taxon>Suillus</taxon>
    </lineage>
</organism>
<dbReference type="EMBL" id="KN835290">
    <property type="protein sequence ID" value="KIK40781.1"/>
    <property type="molecule type" value="Genomic_DNA"/>
</dbReference>
<proteinExistence type="predicted"/>
<dbReference type="InParanoid" id="A0A0D0AG96"/>